<organism evidence="2">
    <name type="scientific">marine sediment metagenome</name>
    <dbReference type="NCBI Taxonomy" id="412755"/>
    <lineage>
        <taxon>unclassified sequences</taxon>
        <taxon>metagenomes</taxon>
        <taxon>ecological metagenomes</taxon>
    </lineage>
</organism>
<comment type="caution">
    <text evidence="2">The sequence shown here is derived from an EMBL/GenBank/DDBJ whole genome shotgun (WGS) entry which is preliminary data.</text>
</comment>
<dbReference type="SUPFAM" id="SSF51445">
    <property type="entry name" value="(Trans)glycosidases"/>
    <property type="match status" value="1"/>
</dbReference>
<dbReference type="EMBL" id="BARV01036031">
    <property type="protein sequence ID" value="GAI49766.1"/>
    <property type="molecule type" value="Genomic_DNA"/>
</dbReference>
<proteinExistence type="predicted"/>
<gene>
    <name evidence="2" type="ORF">S06H3_56067</name>
</gene>
<accession>X1Q4T6</accession>
<dbReference type="PANTHER" id="PTHR10357">
    <property type="entry name" value="ALPHA-AMYLASE FAMILY MEMBER"/>
    <property type="match status" value="1"/>
</dbReference>
<dbReference type="Gene3D" id="3.20.20.80">
    <property type="entry name" value="Glycosidases"/>
    <property type="match status" value="1"/>
</dbReference>
<feature type="non-terminal residue" evidence="2">
    <location>
        <position position="143"/>
    </location>
</feature>
<dbReference type="InterPro" id="IPR017853">
    <property type="entry name" value="GH"/>
</dbReference>
<evidence type="ECO:0000313" key="2">
    <source>
        <dbReference type="EMBL" id="GAI49766.1"/>
    </source>
</evidence>
<dbReference type="AlphaFoldDB" id="X1Q4T6"/>
<name>X1Q4T6_9ZZZZ</name>
<dbReference type="GO" id="GO:0005975">
    <property type="term" value="P:carbohydrate metabolic process"/>
    <property type="evidence" value="ECO:0007669"/>
    <property type="project" value="InterPro"/>
</dbReference>
<reference evidence="2" key="1">
    <citation type="journal article" date="2014" name="Front. Microbiol.">
        <title>High frequency of phylogenetically diverse reductive dehalogenase-homologous genes in deep subseafloor sedimentary metagenomes.</title>
        <authorList>
            <person name="Kawai M."/>
            <person name="Futagami T."/>
            <person name="Toyoda A."/>
            <person name="Takaki Y."/>
            <person name="Nishi S."/>
            <person name="Hori S."/>
            <person name="Arai W."/>
            <person name="Tsubouchi T."/>
            <person name="Morono Y."/>
            <person name="Uchiyama I."/>
            <person name="Ito T."/>
            <person name="Fujiyama A."/>
            <person name="Inagaki F."/>
            <person name="Takami H."/>
        </authorList>
    </citation>
    <scope>NUCLEOTIDE SEQUENCE</scope>
    <source>
        <strain evidence="2">Expedition CK06-06</strain>
    </source>
</reference>
<dbReference type="Pfam" id="PF00128">
    <property type="entry name" value="Alpha-amylase"/>
    <property type="match status" value="1"/>
</dbReference>
<feature type="domain" description="Glycosyl hydrolase family 13 catalytic" evidence="1">
    <location>
        <begin position="1"/>
        <end position="123"/>
    </location>
</feature>
<protein>
    <recommendedName>
        <fullName evidence="1">Glycosyl hydrolase family 13 catalytic domain-containing protein</fullName>
    </recommendedName>
</protein>
<sequence length="143" mass="16415">MFDAVRFWLELGVDGFRLDAIDTILEDPTLPNHTVNLTQAELRGVLQATSNADKRKHLHEQRAAMFRYQLNQPGIHQLMQELRAVVDEYPDRVLVGETDDIAYYGDGDNELHLVFNFPLMGTSRLTPTWVRANQQERLALLPV</sequence>
<evidence type="ECO:0000259" key="1">
    <source>
        <dbReference type="Pfam" id="PF00128"/>
    </source>
</evidence>
<dbReference type="InterPro" id="IPR006047">
    <property type="entry name" value="GH13_cat_dom"/>
</dbReference>